<evidence type="ECO:0000313" key="3">
    <source>
        <dbReference type="EMBL" id="WAR19306.1"/>
    </source>
</evidence>
<name>A0ABY7FEB8_MYAAR</name>
<feature type="region of interest" description="Disordered" evidence="1">
    <location>
        <begin position="597"/>
        <end position="816"/>
    </location>
</feature>
<feature type="compositionally biased region" description="Basic residues" evidence="1">
    <location>
        <begin position="636"/>
        <end position="648"/>
    </location>
</feature>
<feature type="region of interest" description="Disordered" evidence="1">
    <location>
        <begin position="878"/>
        <end position="900"/>
    </location>
</feature>
<dbReference type="Pfam" id="PF00249">
    <property type="entry name" value="Myb_DNA-binding"/>
    <property type="match status" value="1"/>
</dbReference>
<feature type="domain" description="Myb-like" evidence="2">
    <location>
        <begin position="831"/>
        <end position="874"/>
    </location>
</feature>
<feature type="region of interest" description="Disordered" evidence="1">
    <location>
        <begin position="526"/>
        <end position="581"/>
    </location>
</feature>
<dbReference type="Gene3D" id="1.10.10.60">
    <property type="entry name" value="Homeodomain-like"/>
    <property type="match status" value="1"/>
</dbReference>
<feature type="compositionally biased region" description="Basic and acidic residues" evidence="1">
    <location>
        <begin position="785"/>
        <end position="801"/>
    </location>
</feature>
<dbReference type="Proteomes" id="UP001164746">
    <property type="component" value="Chromosome 11"/>
</dbReference>
<feature type="compositionally biased region" description="Polar residues" evidence="1">
    <location>
        <begin position="692"/>
        <end position="713"/>
    </location>
</feature>
<dbReference type="InterPro" id="IPR015216">
    <property type="entry name" value="SANTA"/>
</dbReference>
<evidence type="ECO:0000259" key="2">
    <source>
        <dbReference type="PROSITE" id="PS50090"/>
    </source>
</evidence>
<dbReference type="Pfam" id="PF09133">
    <property type="entry name" value="SANTA"/>
    <property type="match status" value="2"/>
</dbReference>
<feature type="compositionally biased region" description="Basic and acidic residues" evidence="1">
    <location>
        <begin position="734"/>
        <end position="760"/>
    </location>
</feature>
<dbReference type="InterPro" id="IPR001005">
    <property type="entry name" value="SANT/Myb"/>
</dbReference>
<dbReference type="PANTHER" id="PTHR16124:SF3">
    <property type="entry name" value="MIS18-BINDING PROTEIN 1"/>
    <property type="match status" value="1"/>
</dbReference>
<evidence type="ECO:0000313" key="4">
    <source>
        <dbReference type="Proteomes" id="UP001164746"/>
    </source>
</evidence>
<dbReference type="EMBL" id="CP111022">
    <property type="protein sequence ID" value="WAR19306.1"/>
    <property type="molecule type" value="Genomic_DNA"/>
</dbReference>
<dbReference type="SUPFAM" id="SSF46689">
    <property type="entry name" value="Homeodomain-like"/>
    <property type="match status" value="1"/>
</dbReference>
<feature type="compositionally biased region" description="Basic residues" evidence="1">
    <location>
        <begin position="362"/>
        <end position="388"/>
    </location>
</feature>
<accession>A0ABY7FEB8</accession>
<dbReference type="CDD" id="cd00167">
    <property type="entry name" value="SANT"/>
    <property type="match status" value="1"/>
</dbReference>
<keyword evidence="4" id="KW-1185">Reference proteome</keyword>
<feature type="region of interest" description="Disordered" evidence="1">
    <location>
        <begin position="161"/>
        <end position="180"/>
    </location>
</feature>
<organism evidence="3 4">
    <name type="scientific">Mya arenaria</name>
    <name type="common">Soft-shell clam</name>
    <dbReference type="NCBI Taxonomy" id="6604"/>
    <lineage>
        <taxon>Eukaryota</taxon>
        <taxon>Metazoa</taxon>
        <taxon>Spiralia</taxon>
        <taxon>Lophotrochozoa</taxon>
        <taxon>Mollusca</taxon>
        <taxon>Bivalvia</taxon>
        <taxon>Autobranchia</taxon>
        <taxon>Heteroconchia</taxon>
        <taxon>Euheterodonta</taxon>
        <taxon>Imparidentia</taxon>
        <taxon>Neoheterodontei</taxon>
        <taxon>Myida</taxon>
        <taxon>Myoidea</taxon>
        <taxon>Myidae</taxon>
        <taxon>Mya</taxon>
    </lineage>
</organism>
<feature type="region of interest" description="Disordered" evidence="1">
    <location>
        <begin position="330"/>
        <end position="392"/>
    </location>
</feature>
<feature type="compositionally biased region" description="Basic and acidic residues" evidence="1">
    <location>
        <begin position="678"/>
        <end position="689"/>
    </location>
</feature>
<protein>
    <submittedName>
        <fullName evidence="3">M18BP-like protein</fullName>
    </submittedName>
</protein>
<feature type="compositionally biased region" description="Basic and acidic residues" evidence="1">
    <location>
        <begin position="599"/>
        <end position="608"/>
    </location>
</feature>
<gene>
    <name evidence="3" type="ORF">MAR_001144</name>
</gene>
<feature type="compositionally biased region" description="Basic and acidic residues" evidence="1">
    <location>
        <begin position="572"/>
        <end position="581"/>
    </location>
</feature>
<dbReference type="InterPro" id="IPR039110">
    <property type="entry name" value="KNL2-like"/>
</dbReference>
<proteinExistence type="predicted"/>
<reference evidence="3" key="1">
    <citation type="submission" date="2022-11" db="EMBL/GenBank/DDBJ databases">
        <title>Centuries of genome instability and evolution in soft-shell clam transmissible cancer (bioRxiv).</title>
        <authorList>
            <person name="Hart S.F.M."/>
            <person name="Yonemitsu M.A."/>
            <person name="Giersch R.M."/>
            <person name="Beal B.F."/>
            <person name="Arriagada G."/>
            <person name="Davis B.W."/>
            <person name="Ostrander E.A."/>
            <person name="Goff S.P."/>
            <person name="Metzger M.J."/>
        </authorList>
    </citation>
    <scope>NUCLEOTIDE SEQUENCE</scope>
    <source>
        <strain evidence="3">MELC-2E11</strain>
        <tissue evidence="3">Siphon/mantle</tissue>
    </source>
</reference>
<dbReference type="PROSITE" id="PS50090">
    <property type="entry name" value="MYB_LIKE"/>
    <property type="match status" value="1"/>
</dbReference>
<feature type="compositionally biased region" description="Acidic residues" evidence="1">
    <location>
        <begin position="346"/>
        <end position="356"/>
    </location>
</feature>
<feature type="compositionally biased region" description="Polar residues" evidence="1">
    <location>
        <begin position="661"/>
        <end position="671"/>
    </location>
</feature>
<feature type="compositionally biased region" description="Low complexity" evidence="1">
    <location>
        <begin position="541"/>
        <end position="555"/>
    </location>
</feature>
<evidence type="ECO:0000256" key="1">
    <source>
        <dbReference type="SAM" id="MobiDB-lite"/>
    </source>
</evidence>
<dbReference type="InterPro" id="IPR009057">
    <property type="entry name" value="Homeodomain-like_sf"/>
</dbReference>
<feature type="region of interest" description="Disordered" evidence="1">
    <location>
        <begin position="104"/>
        <end position="123"/>
    </location>
</feature>
<sequence length="1075" mass="121474">MTGRHFNSRFDQLVRESPMPQMYNHSMNASMFSNNGFDSLRSNPMSVSALPMVSSVRHQFDPFRSPQMLMRGQPTMENVSISTIFNSLKNPQPRNVGRHLEDEENNPNIHAGHTFGTKANSKKSTNNAVFNAIRNTNRNTILMPGRSSTQTYTQVLECNQQRQQRHGTLGNPTEELIGDEDMDSLDNMSYSEESITTADCVNEDLTSAASEVEACALFNWIIKVVPGMHSICVEGKKNLSDVNYWHSGMVVKRLGEKVVATHSGAVYRLVGNIDVMDALSAGFPKRVVEAFWVGFPEDWERVIAAYFNNEYLNRSAEETGSDDDIATLEETDVTKETTLDQHDIEVTEVEDSDDGNDEAKKGKNNPKQKKQRRSSTVRKVKSRAAVRPKVREKEKEDVLESWTIKVMPSGQGIQILGTRSNGRVWHSTAIEERLDRNRLKSSSGSVYKLKGHMDKLLAIDTVVTPTGMSVDVETLGRSRSGRLVKPPLQWWAGQQLVREGETFRVVVPTLGSSQYVQQFEDNFRNCKMRGQGGSKKKKNDSLNTSQSSVNTTQSSGIVDGNQGGKRGSSSRSVKDGQGCKEKISQNDLEVRIIFKQKTQQHEVSDKNSHKNTGGGKNCGSASEMYELDGSVDGGRTRNRRSASRKGSKVVKEVVDQDNVVSSSTNEQNMDCDSSVEMENGKRKAREIITKRASLSRTRNGQQVLEENQSSMSDRTLRSRNSVHEVDSDSEGDSTLEKAEVKTKQPEKRNTSSRSLREEVLTKTSLRNRKKMPVIIESDSDTSIDMESREQEERRKPGKKLEQGSSKGKKRKGGVRISENVVEEEEVDMEVRWTEEETNKLEDACKINNPAHPMYWLRVAEAVGTKTAEECSERFFRDSHTARTRSEKKKPVKEKPKVTSLTANKGTLKRKQQLRDMLDQGNQDYEDDLFESTPFKAKKRKAATFGLDDEDDEAIYEELARKQGKSRFETPKGDFSVGYIKPMAASSKKTPLSRVDEDMFTQKRDLDGYVHRIMKRRMVNKKKKVAVVVQDDADPRIIQKLFKDIMKETNTDKENHEDSEHEEDYYWDENIAENSS</sequence>
<feature type="compositionally biased region" description="Basic and acidic residues" evidence="1">
    <location>
        <begin position="332"/>
        <end position="345"/>
    </location>
</feature>
<feature type="compositionally biased region" description="Basic and acidic residues" evidence="1">
    <location>
        <begin position="1047"/>
        <end position="1058"/>
    </location>
</feature>
<feature type="compositionally biased region" description="Acidic residues" evidence="1">
    <location>
        <begin position="1059"/>
        <end position="1075"/>
    </location>
</feature>
<dbReference type="PANTHER" id="PTHR16124">
    <property type="entry name" value="MIS18-BINDING PROTEIN 1"/>
    <property type="match status" value="1"/>
</dbReference>
<feature type="region of interest" description="Disordered" evidence="1">
    <location>
        <begin position="1047"/>
        <end position="1075"/>
    </location>
</feature>